<accession>A0A914X472</accession>
<sequence>MFSRVLEVMSVFEELNNFTGLVAFYSALNSSSVYRLKACWEKLDREKQASYSRFKSLCNPHWTEMIERLRSINPPCVPFFGHYLSRIFFFEEGNSTFVSHPDEELNHDQQNSDSVSIAASKQPLVSFTKCRKIASIIADIQMYQNQPYALQIEPSIRVSPHFIFLFQGPRHRT</sequence>
<dbReference type="Pfam" id="PF00617">
    <property type="entry name" value="RasGEF"/>
    <property type="match status" value="1"/>
</dbReference>
<dbReference type="PANTHER" id="PTHR23113">
    <property type="entry name" value="GUANINE NUCLEOTIDE EXCHANGE FACTOR"/>
    <property type="match status" value="1"/>
</dbReference>
<evidence type="ECO:0000259" key="3">
    <source>
        <dbReference type="PROSITE" id="PS50009"/>
    </source>
</evidence>
<dbReference type="GO" id="GO:0007265">
    <property type="term" value="P:Ras protein signal transduction"/>
    <property type="evidence" value="ECO:0007669"/>
    <property type="project" value="TreeGrafter"/>
</dbReference>
<dbReference type="GO" id="GO:0005886">
    <property type="term" value="C:plasma membrane"/>
    <property type="evidence" value="ECO:0007669"/>
    <property type="project" value="TreeGrafter"/>
</dbReference>
<organism evidence="4 5">
    <name type="scientific">Plectus sambesii</name>
    <dbReference type="NCBI Taxonomy" id="2011161"/>
    <lineage>
        <taxon>Eukaryota</taxon>
        <taxon>Metazoa</taxon>
        <taxon>Ecdysozoa</taxon>
        <taxon>Nematoda</taxon>
        <taxon>Chromadorea</taxon>
        <taxon>Plectida</taxon>
        <taxon>Plectina</taxon>
        <taxon>Plectoidea</taxon>
        <taxon>Plectidae</taxon>
        <taxon>Plectus</taxon>
    </lineage>
</organism>
<reference evidence="5" key="1">
    <citation type="submission" date="2022-11" db="UniProtKB">
        <authorList>
            <consortium name="WormBaseParasite"/>
        </authorList>
    </citation>
    <scope>IDENTIFICATION</scope>
</reference>
<dbReference type="Gene3D" id="1.20.870.10">
    <property type="entry name" value="Son of sevenless (SoS) protein Chain: S domain 1"/>
    <property type="match status" value="1"/>
</dbReference>
<dbReference type="InterPro" id="IPR023578">
    <property type="entry name" value="Ras_GEF_dom_sf"/>
</dbReference>
<dbReference type="SUPFAM" id="SSF48366">
    <property type="entry name" value="Ras GEF"/>
    <property type="match status" value="1"/>
</dbReference>
<keyword evidence="4" id="KW-1185">Reference proteome</keyword>
<dbReference type="InterPro" id="IPR008937">
    <property type="entry name" value="Ras-like_GEF"/>
</dbReference>
<evidence type="ECO:0000313" key="4">
    <source>
        <dbReference type="Proteomes" id="UP000887566"/>
    </source>
</evidence>
<evidence type="ECO:0000256" key="1">
    <source>
        <dbReference type="ARBA" id="ARBA00022658"/>
    </source>
</evidence>
<dbReference type="InterPro" id="IPR036964">
    <property type="entry name" value="RASGEF_cat_dom_sf"/>
</dbReference>
<feature type="domain" description="Ras-GEF" evidence="3">
    <location>
        <begin position="1"/>
        <end position="161"/>
    </location>
</feature>
<dbReference type="PROSITE" id="PS50009">
    <property type="entry name" value="RASGEF_CAT"/>
    <property type="match status" value="1"/>
</dbReference>
<name>A0A914X472_9BILA</name>
<dbReference type="PANTHER" id="PTHR23113:SF363">
    <property type="entry name" value="PROTEIN SON OF SEVENLESS"/>
    <property type="match status" value="1"/>
</dbReference>
<dbReference type="Gene3D" id="1.10.840.10">
    <property type="entry name" value="Ras guanine-nucleotide exchange factors catalytic domain"/>
    <property type="match status" value="1"/>
</dbReference>
<dbReference type="GO" id="GO:0005085">
    <property type="term" value="F:guanyl-nucleotide exchange factor activity"/>
    <property type="evidence" value="ECO:0007669"/>
    <property type="project" value="UniProtKB-KW"/>
</dbReference>
<protein>
    <submittedName>
        <fullName evidence="5">Ras-GEF domain-containing protein</fullName>
    </submittedName>
</protein>
<dbReference type="Proteomes" id="UP000887566">
    <property type="component" value="Unplaced"/>
</dbReference>
<dbReference type="InterPro" id="IPR001895">
    <property type="entry name" value="RASGEF_cat_dom"/>
</dbReference>
<keyword evidence="1 2" id="KW-0344">Guanine-nucleotide releasing factor</keyword>
<dbReference type="WBParaSite" id="PSAMB.scaffold5964size10481.g27615.t1">
    <property type="protein sequence ID" value="PSAMB.scaffold5964size10481.g27615.t1"/>
    <property type="gene ID" value="PSAMB.scaffold5964size10481.g27615"/>
</dbReference>
<evidence type="ECO:0000313" key="5">
    <source>
        <dbReference type="WBParaSite" id="PSAMB.scaffold5964size10481.g27615.t1"/>
    </source>
</evidence>
<dbReference type="AlphaFoldDB" id="A0A914X472"/>
<evidence type="ECO:0000256" key="2">
    <source>
        <dbReference type="PROSITE-ProRule" id="PRU00168"/>
    </source>
</evidence>
<proteinExistence type="predicted"/>
<dbReference type="SMART" id="SM00147">
    <property type="entry name" value="RasGEF"/>
    <property type="match status" value="1"/>
</dbReference>